<dbReference type="HOGENOM" id="CLU_1499742_0_0_1"/>
<sequence length="180" mass="19813">MASAAGLLSCSNEVLAIVFSNPSLSKCDLKSLRLTSKETCSAATVEFVKLFLMKPFIFPSRGGLQFLVNICKNPILSPHIKSIGFLATIVDIRRVGGLRLLSLPNEVLTIMCADEDLTANDLAVIRLTCRELNAVATTEFAQRYIKDPFVMMTRKSLQALVDICKHPIFGPQVRKVQLLS</sequence>
<dbReference type="GeneID" id="63916071"/>
<evidence type="ECO:0000313" key="2">
    <source>
        <dbReference type="Proteomes" id="UP000030672"/>
    </source>
</evidence>
<dbReference type="STRING" id="1043003.A0A074VMQ0"/>
<accession>A0A074VMQ0</accession>
<dbReference type="EMBL" id="KL584843">
    <property type="protein sequence ID" value="KEQ60394.1"/>
    <property type="molecule type" value="Genomic_DNA"/>
</dbReference>
<dbReference type="RefSeq" id="XP_040877417.1">
    <property type="nucleotide sequence ID" value="XM_041022698.1"/>
</dbReference>
<organism evidence="1 2">
    <name type="scientific">Aureobasidium melanogenum (strain CBS 110374)</name>
    <name type="common">Aureobasidium pullulans var. melanogenum</name>
    <dbReference type="NCBI Taxonomy" id="1043003"/>
    <lineage>
        <taxon>Eukaryota</taxon>
        <taxon>Fungi</taxon>
        <taxon>Dikarya</taxon>
        <taxon>Ascomycota</taxon>
        <taxon>Pezizomycotina</taxon>
        <taxon>Dothideomycetes</taxon>
        <taxon>Dothideomycetidae</taxon>
        <taxon>Dothideales</taxon>
        <taxon>Saccotheciaceae</taxon>
        <taxon>Aureobasidium</taxon>
    </lineage>
</organism>
<protein>
    <recommendedName>
        <fullName evidence="3">F-box domain-containing protein</fullName>
    </recommendedName>
</protein>
<gene>
    <name evidence="1" type="ORF">M437DRAFT_54477</name>
</gene>
<keyword evidence="2" id="KW-1185">Reference proteome</keyword>
<evidence type="ECO:0008006" key="3">
    <source>
        <dbReference type="Google" id="ProtNLM"/>
    </source>
</evidence>
<evidence type="ECO:0000313" key="1">
    <source>
        <dbReference type="EMBL" id="KEQ60394.1"/>
    </source>
</evidence>
<feature type="non-terminal residue" evidence="1">
    <location>
        <position position="180"/>
    </location>
</feature>
<dbReference type="Proteomes" id="UP000030672">
    <property type="component" value="Unassembled WGS sequence"/>
</dbReference>
<dbReference type="AlphaFoldDB" id="A0A074VMQ0"/>
<name>A0A074VMQ0_AURM1</name>
<reference evidence="1 2" key="1">
    <citation type="journal article" date="2014" name="BMC Genomics">
        <title>Genome sequencing of four Aureobasidium pullulans varieties: biotechnological potential, stress tolerance, and description of new species.</title>
        <authorList>
            <person name="Gostin Ar C."/>
            <person name="Ohm R.A."/>
            <person name="Kogej T."/>
            <person name="Sonjak S."/>
            <person name="Turk M."/>
            <person name="Zajc J."/>
            <person name="Zalar P."/>
            <person name="Grube M."/>
            <person name="Sun H."/>
            <person name="Han J."/>
            <person name="Sharma A."/>
            <person name="Chiniquy J."/>
            <person name="Ngan C.Y."/>
            <person name="Lipzen A."/>
            <person name="Barry K."/>
            <person name="Grigoriev I.V."/>
            <person name="Gunde-Cimerman N."/>
        </authorList>
    </citation>
    <scope>NUCLEOTIDE SEQUENCE [LARGE SCALE GENOMIC DNA]</scope>
    <source>
        <strain evidence="1 2">CBS 110374</strain>
    </source>
</reference>
<proteinExistence type="predicted"/>